<organism evidence="1 2">
    <name type="scientific">Trifolium medium</name>
    <dbReference type="NCBI Taxonomy" id="97028"/>
    <lineage>
        <taxon>Eukaryota</taxon>
        <taxon>Viridiplantae</taxon>
        <taxon>Streptophyta</taxon>
        <taxon>Embryophyta</taxon>
        <taxon>Tracheophyta</taxon>
        <taxon>Spermatophyta</taxon>
        <taxon>Magnoliopsida</taxon>
        <taxon>eudicotyledons</taxon>
        <taxon>Gunneridae</taxon>
        <taxon>Pentapetalae</taxon>
        <taxon>rosids</taxon>
        <taxon>fabids</taxon>
        <taxon>Fabales</taxon>
        <taxon>Fabaceae</taxon>
        <taxon>Papilionoideae</taxon>
        <taxon>50 kb inversion clade</taxon>
        <taxon>NPAAA clade</taxon>
        <taxon>Hologalegina</taxon>
        <taxon>IRL clade</taxon>
        <taxon>Trifolieae</taxon>
        <taxon>Trifolium</taxon>
    </lineage>
</organism>
<keyword evidence="2" id="KW-1185">Reference proteome</keyword>
<dbReference type="EMBL" id="LXQA010049549">
    <property type="protein sequence ID" value="MCI02576.1"/>
    <property type="molecule type" value="Genomic_DNA"/>
</dbReference>
<evidence type="ECO:0000313" key="1">
    <source>
        <dbReference type="EMBL" id="MCI02576.1"/>
    </source>
</evidence>
<name>A0A392NU01_9FABA</name>
<accession>A0A392NU01</accession>
<sequence>MSGGSLLHVHENRNERRSHDFAIQIADPAPIFFSGDSEHDSARS</sequence>
<comment type="caution">
    <text evidence="1">The sequence shown here is derived from an EMBL/GenBank/DDBJ whole genome shotgun (WGS) entry which is preliminary data.</text>
</comment>
<reference evidence="1 2" key="1">
    <citation type="journal article" date="2018" name="Front. Plant Sci.">
        <title>Red Clover (Trifolium pratense) and Zigzag Clover (T. medium) - A Picture of Genomic Similarities and Differences.</title>
        <authorList>
            <person name="Dluhosova J."/>
            <person name="Istvanek J."/>
            <person name="Nedelnik J."/>
            <person name="Repkova J."/>
        </authorList>
    </citation>
    <scope>NUCLEOTIDE SEQUENCE [LARGE SCALE GENOMIC DNA]</scope>
    <source>
        <strain evidence="2">cv. 10/8</strain>
        <tissue evidence="1">Leaf</tissue>
    </source>
</reference>
<feature type="non-terminal residue" evidence="1">
    <location>
        <position position="44"/>
    </location>
</feature>
<protein>
    <submittedName>
        <fullName evidence="1">Uncharacterized protein</fullName>
    </submittedName>
</protein>
<dbReference type="AlphaFoldDB" id="A0A392NU01"/>
<proteinExistence type="predicted"/>
<dbReference type="Proteomes" id="UP000265520">
    <property type="component" value="Unassembled WGS sequence"/>
</dbReference>
<evidence type="ECO:0000313" key="2">
    <source>
        <dbReference type="Proteomes" id="UP000265520"/>
    </source>
</evidence>